<reference evidence="1" key="1">
    <citation type="submission" date="2021-12" db="EMBL/GenBank/DDBJ databases">
        <authorList>
            <person name="King R."/>
        </authorList>
    </citation>
    <scope>NUCLEOTIDE SEQUENCE</scope>
</reference>
<dbReference type="PANTHER" id="PTHR46289:SF19">
    <property type="entry name" value="ZINC FINGER MYM-TYPE CONTAINING 1"/>
    <property type="match status" value="1"/>
</dbReference>
<gene>
    <name evidence="1" type="ORF">CHILSU_LOCUS9262</name>
</gene>
<dbReference type="PANTHER" id="PTHR46289">
    <property type="entry name" value="52 KDA REPRESSOR OF THE INHIBITOR OF THE PROTEIN KINASE-LIKE PROTEIN-RELATED"/>
    <property type="match status" value="1"/>
</dbReference>
<keyword evidence="2" id="KW-1185">Reference proteome</keyword>
<dbReference type="Proteomes" id="UP001153292">
    <property type="component" value="Chromosome 5"/>
</dbReference>
<evidence type="ECO:0000313" key="2">
    <source>
        <dbReference type="Proteomes" id="UP001153292"/>
    </source>
</evidence>
<sequence length="168" mass="19587">MANSLLGKIKSFKFIYSLLIWFEILSKRNIVSKALQKSDDVLSEAVKMIDNAKISLSEFRNDSAFEKLLNSGKTVAEKVEAIAEFPTPARPRARKRVFNYEAEDEPITDAKIHFKDNFYYYLLDTAITKFDKRFELLNQNNVVFSFHQKLTQWKDLDSDTKKKHIVLI</sequence>
<accession>A0ABN8BEZ6</accession>
<evidence type="ECO:0000313" key="1">
    <source>
        <dbReference type="EMBL" id="CAH0405892.1"/>
    </source>
</evidence>
<name>A0ABN8BEZ6_CHISP</name>
<dbReference type="EMBL" id="OU963898">
    <property type="protein sequence ID" value="CAH0405892.1"/>
    <property type="molecule type" value="Genomic_DNA"/>
</dbReference>
<organism evidence="1 2">
    <name type="scientific">Chilo suppressalis</name>
    <name type="common">Asiatic rice borer moth</name>
    <dbReference type="NCBI Taxonomy" id="168631"/>
    <lineage>
        <taxon>Eukaryota</taxon>
        <taxon>Metazoa</taxon>
        <taxon>Ecdysozoa</taxon>
        <taxon>Arthropoda</taxon>
        <taxon>Hexapoda</taxon>
        <taxon>Insecta</taxon>
        <taxon>Pterygota</taxon>
        <taxon>Neoptera</taxon>
        <taxon>Endopterygota</taxon>
        <taxon>Lepidoptera</taxon>
        <taxon>Glossata</taxon>
        <taxon>Ditrysia</taxon>
        <taxon>Pyraloidea</taxon>
        <taxon>Crambidae</taxon>
        <taxon>Crambinae</taxon>
        <taxon>Chilo</taxon>
    </lineage>
</organism>
<protein>
    <submittedName>
        <fullName evidence="1">Uncharacterized protein</fullName>
    </submittedName>
</protein>
<dbReference type="InterPro" id="IPR052958">
    <property type="entry name" value="IFN-induced_PKR_regulator"/>
</dbReference>
<proteinExistence type="predicted"/>